<organism evidence="8 9">
    <name type="scientific">Natrialba taiwanensis DSM 12281</name>
    <dbReference type="NCBI Taxonomy" id="1230458"/>
    <lineage>
        <taxon>Archaea</taxon>
        <taxon>Methanobacteriati</taxon>
        <taxon>Methanobacteriota</taxon>
        <taxon>Stenosarchaea group</taxon>
        <taxon>Halobacteria</taxon>
        <taxon>Halobacteriales</taxon>
        <taxon>Natrialbaceae</taxon>
        <taxon>Natrialba</taxon>
    </lineage>
</organism>
<dbReference type="GO" id="GO:0008273">
    <property type="term" value="F:calcium, potassium:sodium antiporter activity"/>
    <property type="evidence" value="ECO:0007669"/>
    <property type="project" value="TreeGrafter"/>
</dbReference>
<dbReference type="GO" id="GO:0005886">
    <property type="term" value="C:plasma membrane"/>
    <property type="evidence" value="ECO:0007669"/>
    <property type="project" value="TreeGrafter"/>
</dbReference>
<evidence type="ECO:0000256" key="6">
    <source>
        <dbReference type="SAM" id="Phobius"/>
    </source>
</evidence>
<evidence type="ECO:0000259" key="7">
    <source>
        <dbReference type="Pfam" id="PF01699"/>
    </source>
</evidence>
<feature type="transmembrane region" description="Helical" evidence="6">
    <location>
        <begin position="348"/>
        <end position="366"/>
    </location>
</feature>
<dbReference type="Gene3D" id="1.20.1420.30">
    <property type="entry name" value="NCX, central ion-binding region"/>
    <property type="match status" value="2"/>
</dbReference>
<dbReference type="STRING" id="1230458.C484_12356"/>
<comment type="subcellular location">
    <subcellularLocation>
        <location evidence="1">Membrane</location>
        <topology evidence="1">Multi-pass membrane protein</topology>
    </subcellularLocation>
</comment>
<feature type="transmembrane region" description="Helical" evidence="6">
    <location>
        <begin position="229"/>
        <end position="254"/>
    </location>
</feature>
<evidence type="ECO:0000313" key="8">
    <source>
        <dbReference type="EMBL" id="ELY91017.1"/>
    </source>
</evidence>
<dbReference type="InterPro" id="IPR004481">
    <property type="entry name" value="K/Na/Ca-exchanger"/>
</dbReference>
<gene>
    <name evidence="8" type="ORF">C484_12356</name>
</gene>
<feature type="transmembrane region" description="Helical" evidence="6">
    <location>
        <begin position="76"/>
        <end position="96"/>
    </location>
</feature>
<feature type="transmembrane region" description="Helical" evidence="6">
    <location>
        <begin position="321"/>
        <end position="341"/>
    </location>
</feature>
<evidence type="ECO:0000256" key="3">
    <source>
        <dbReference type="ARBA" id="ARBA00022989"/>
    </source>
</evidence>
<feature type="transmembrane region" description="Helical" evidence="6">
    <location>
        <begin position="294"/>
        <end position="315"/>
    </location>
</feature>
<evidence type="ECO:0000313" key="9">
    <source>
        <dbReference type="Proteomes" id="UP000011648"/>
    </source>
</evidence>
<dbReference type="GO" id="GO:0006874">
    <property type="term" value="P:intracellular calcium ion homeostasis"/>
    <property type="evidence" value="ECO:0007669"/>
    <property type="project" value="TreeGrafter"/>
</dbReference>
<evidence type="ECO:0000256" key="5">
    <source>
        <dbReference type="SAM" id="MobiDB-lite"/>
    </source>
</evidence>
<dbReference type="PANTHER" id="PTHR10846">
    <property type="entry name" value="SODIUM/POTASSIUM/CALCIUM EXCHANGER"/>
    <property type="match status" value="1"/>
</dbReference>
<dbReference type="PATRIC" id="fig|1230458.4.peg.2492"/>
<keyword evidence="9" id="KW-1185">Reference proteome</keyword>
<dbReference type="GO" id="GO:0005262">
    <property type="term" value="F:calcium channel activity"/>
    <property type="evidence" value="ECO:0007669"/>
    <property type="project" value="TreeGrafter"/>
</dbReference>
<dbReference type="InterPro" id="IPR004837">
    <property type="entry name" value="NaCa_Exmemb"/>
</dbReference>
<evidence type="ECO:0000256" key="1">
    <source>
        <dbReference type="ARBA" id="ARBA00004141"/>
    </source>
</evidence>
<protein>
    <submittedName>
        <fullName evidence="8">CaCA family Na+/Ca+ antiporter</fullName>
    </submittedName>
</protein>
<feature type="domain" description="Sodium/calcium exchanger membrane region" evidence="7">
    <location>
        <begin position="7"/>
        <end position="143"/>
    </location>
</feature>
<dbReference type="AlphaFoldDB" id="L9ZZM0"/>
<keyword evidence="3 6" id="KW-1133">Transmembrane helix</keyword>
<accession>L9ZZM0</accession>
<reference evidence="8 9" key="1">
    <citation type="journal article" date="2014" name="PLoS Genet.">
        <title>Phylogenetically driven sequencing of extremely halophilic archaea reveals strategies for static and dynamic osmo-response.</title>
        <authorList>
            <person name="Becker E.A."/>
            <person name="Seitzer P.M."/>
            <person name="Tritt A."/>
            <person name="Larsen D."/>
            <person name="Krusor M."/>
            <person name="Yao A.I."/>
            <person name="Wu D."/>
            <person name="Madern D."/>
            <person name="Eisen J.A."/>
            <person name="Darling A.E."/>
            <person name="Facciotti M.T."/>
        </authorList>
    </citation>
    <scope>NUCLEOTIDE SEQUENCE [LARGE SCALE GENOMIC DNA]</scope>
    <source>
        <strain evidence="8 9">DSM 12281</strain>
    </source>
</reference>
<dbReference type="Proteomes" id="UP000011648">
    <property type="component" value="Unassembled WGS sequence"/>
</dbReference>
<dbReference type="NCBIfam" id="TIGR00367">
    <property type="entry name" value="calcium/sodium antiporter"/>
    <property type="match status" value="1"/>
</dbReference>
<proteinExistence type="predicted"/>
<dbReference type="PANTHER" id="PTHR10846:SF8">
    <property type="entry name" value="INNER MEMBRANE PROTEIN YRBG"/>
    <property type="match status" value="1"/>
</dbReference>
<feature type="domain" description="Sodium/calcium exchanger membrane region" evidence="7">
    <location>
        <begin position="229"/>
        <end position="356"/>
    </location>
</feature>
<dbReference type="EMBL" id="AOIL01000042">
    <property type="protein sequence ID" value="ELY91017.1"/>
    <property type="molecule type" value="Genomic_DNA"/>
</dbReference>
<dbReference type="Pfam" id="PF01699">
    <property type="entry name" value="Na_Ca_ex"/>
    <property type="match status" value="2"/>
</dbReference>
<evidence type="ECO:0000256" key="4">
    <source>
        <dbReference type="ARBA" id="ARBA00023136"/>
    </source>
</evidence>
<feature type="transmembrane region" description="Helical" evidence="6">
    <location>
        <begin position="132"/>
        <end position="149"/>
    </location>
</feature>
<keyword evidence="2 6" id="KW-0812">Transmembrane</keyword>
<name>L9ZZM0_9EURY</name>
<keyword evidence="4 6" id="KW-0472">Membrane</keyword>
<feature type="region of interest" description="Disordered" evidence="5">
    <location>
        <begin position="154"/>
        <end position="218"/>
    </location>
</feature>
<dbReference type="InterPro" id="IPR044880">
    <property type="entry name" value="NCX_ion-bd_dom_sf"/>
</dbReference>
<feature type="transmembrane region" description="Helical" evidence="6">
    <location>
        <begin position="108"/>
        <end position="126"/>
    </location>
</feature>
<comment type="caution">
    <text evidence="8">The sequence shown here is derived from an EMBL/GenBank/DDBJ whole genome shotgun (WGS) entry which is preliminary data.</text>
</comment>
<dbReference type="RefSeq" id="WP_006826198.1">
    <property type="nucleotide sequence ID" value="NZ_AOIL01000042.1"/>
</dbReference>
<dbReference type="OrthoDB" id="142185at2157"/>
<sequence>MSTLVTVVALLGATIGLWVGARWLVAAATSIASAAGISPLVIGLTVVAFGTSTPELAVSTVAALEGTGDVAVGNVVGSNVFNLGVILGIVAILAPFRVTETMIRRDALALAAATVIVAGVLTNRVVSRPEGALLLVLLIAYLGAIGVEIRRTTEDETATTPATSDIPSQTRDNTVDAESVRNASSDSNVDTTNDDLRDRQQPTSRQGSPRDADWEQSPPLHRSYESTRFLVGLLLVIGSSRLLVDSATTIALSIGLSTWLIGVTVVAAGTSLPELVTAVVAARQGDVSIAAGNVIGSNVFNLFGVLGLAAAIRPLAVDPAVLLGLVWLLVVTLLATVLLATGRRVNRLEGVLLLTVGAGYWVGSAIS</sequence>
<evidence type="ECO:0000256" key="2">
    <source>
        <dbReference type="ARBA" id="ARBA00022692"/>
    </source>
</evidence>
<feature type="transmembrane region" description="Helical" evidence="6">
    <location>
        <begin position="260"/>
        <end position="282"/>
    </location>
</feature>